<sequence length="181" mass="19822">MKLVLGAILSGVVLMIWGFIFWATPISAPAYQHTPNAEVLGEALLTHLPADGTYIFPDMQGLEESEFIKRHEAGPLATIHFRSAGVTAMEPMVFVKGFLHYVVTALVLGILLTLVGVGGRTYGSKVMIIFVAGLAAMIWSGLTETIWFYHPMPYHMAQIVYGLVSWLLMGLVLGAFIKAKR</sequence>
<proteinExistence type="predicted"/>
<feature type="transmembrane region" description="Helical" evidence="1">
    <location>
        <begin position="155"/>
        <end position="177"/>
    </location>
</feature>
<dbReference type="Proteomes" id="UP000547674">
    <property type="component" value="Unassembled WGS sequence"/>
</dbReference>
<accession>A0A7Y2H1I5</accession>
<name>A0A7Y2H1I5_UNCEI</name>
<gene>
    <name evidence="2" type="ORF">HKN21_02925</name>
</gene>
<dbReference type="AlphaFoldDB" id="A0A7Y2H1I5"/>
<keyword evidence="1" id="KW-0472">Membrane</keyword>
<dbReference type="EMBL" id="JABDJR010000108">
    <property type="protein sequence ID" value="NNF05693.1"/>
    <property type="molecule type" value="Genomic_DNA"/>
</dbReference>
<feature type="transmembrane region" description="Helical" evidence="1">
    <location>
        <begin position="98"/>
        <end position="119"/>
    </location>
</feature>
<feature type="transmembrane region" description="Helical" evidence="1">
    <location>
        <begin position="126"/>
        <end position="149"/>
    </location>
</feature>
<evidence type="ECO:0000256" key="1">
    <source>
        <dbReference type="SAM" id="Phobius"/>
    </source>
</evidence>
<keyword evidence="1" id="KW-0812">Transmembrane</keyword>
<keyword evidence="1" id="KW-1133">Transmembrane helix</keyword>
<protein>
    <recommendedName>
        <fullName evidence="4">DUF1761 domain-containing protein</fullName>
    </recommendedName>
</protein>
<evidence type="ECO:0000313" key="3">
    <source>
        <dbReference type="Proteomes" id="UP000547674"/>
    </source>
</evidence>
<comment type="caution">
    <text evidence="2">The sequence shown here is derived from an EMBL/GenBank/DDBJ whole genome shotgun (WGS) entry which is preliminary data.</text>
</comment>
<evidence type="ECO:0008006" key="4">
    <source>
        <dbReference type="Google" id="ProtNLM"/>
    </source>
</evidence>
<reference evidence="2 3" key="1">
    <citation type="submission" date="2020-03" db="EMBL/GenBank/DDBJ databases">
        <title>Metabolic flexibility allows generalist bacteria to become dominant in a frequently disturbed ecosystem.</title>
        <authorList>
            <person name="Chen Y.-J."/>
            <person name="Leung P.M."/>
            <person name="Bay S.K."/>
            <person name="Hugenholtz P."/>
            <person name="Kessler A.J."/>
            <person name="Shelley G."/>
            <person name="Waite D.W."/>
            <person name="Cook P.L."/>
            <person name="Greening C."/>
        </authorList>
    </citation>
    <scope>NUCLEOTIDE SEQUENCE [LARGE SCALE GENOMIC DNA]</scope>
    <source>
        <strain evidence="2">SS_bin_28</strain>
    </source>
</reference>
<organism evidence="2 3">
    <name type="scientific">Eiseniibacteriota bacterium</name>
    <dbReference type="NCBI Taxonomy" id="2212470"/>
    <lineage>
        <taxon>Bacteria</taxon>
        <taxon>Candidatus Eiseniibacteriota</taxon>
    </lineage>
</organism>
<evidence type="ECO:0000313" key="2">
    <source>
        <dbReference type="EMBL" id="NNF05693.1"/>
    </source>
</evidence>